<dbReference type="InterPro" id="IPR003599">
    <property type="entry name" value="Ig_sub"/>
</dbReference>
<evidence type="ECO:0000256" key="1">
    <source>
        <dbReference type="ARBA" id="ARBA00004167"/>
    </source>
</evidence>
<protein>
    <submittedName>
        <fullName evidence="9">Hemicentin-1-like isoform X1</fullName>
    </submittedName>
</protein>
<evidence type="ECO:0000256" key="4">
    <source>
        <dbReference type="ARBA" id="ARBA00023136"/>
    </source>
</evidence>
<dbReference type="InterPro" id="IPR013783">
    <property type="entry name" value="Ig-like_fold"/>
</dbReference>
<name>A0ABM1S7Q5_LIMPO</name>
<evidence type="ECO:0000256" key="3">
    <source>
        <dbReference type="ARBA" id="ARBA00022989"/>
    </source>
</evidence>
<dbReference type="InterPro" id="IPR007110">
    <property type="entry name" value="Ig-like_dom"/>
</dbReference>
<dbReference type="InterPro" id="IPR036179">
    <property type="entry name" value="Ig-like_dom_sf"/>
</dbReference>
<keyword evidence="2 6" id="KW-0812">Transmembrane</keyword>
<dbReference type="InterPro" id="IPR036116">
    <property type="entry name" value="FN3_sf"/>
</dbReference>
<feature type="transmembrane region" description="Helical" evidence="6">
    <location>
        <begin position="659"/>
        <end position="683"/>
    </location>
</feature>
<evidence type="ECO:0000313" key="8">
    <source>
        <dbReference type="Proteomes" id="UP000694941"/>
    </source>
</evidence>
<dbReference type="InterPro" id="IPR013106">
    <property type="entry name" value="Ig_V-set"/>
</dbReference>
<keyword evidence="3 6" id="KW-1133">Transmembrane helix</keyword>
<evidence type="ECO:0000256" key="2">
    <source>
        <dbReference type="ARBA" id="ARBA00022692"/>
    </source>
</evidence>
<dbReference type="CDD" id="cd00096">
    <property type="entry name" value="Ig"/>
    <property type="match status" value="1"/>
</dbReference>
<feature type="domain" description="Ig-like" evidence="7">
    <location>
        <begin position="454"/>
        <end position="543"/>
    </location>
</feature>
<dbReference type="PANTHER" id="PTHR23278">
    <property type="entry name" value="SIDESTEP PROTEIN"/>
    <property type="match status" value="1"/>
</dbReference>
<keyword evidence="5" id="KW-1015">Disulfide bond</keyword>
<comment type="subcellular location">
    <subcellularLocation>
        <location evidence="1">Membrane</location>
        <topology evidence="1">Single-pass membrane protein</topology>
    </subcellularLocation>
</comment>
<reference evidence="9" key="1">
    <citation type="submission" date="2025-08" db="UniProtKB">
        <authorList>
            <consortium name="RefSeq"/>
        </authorList>
    </citation>
    <scope>IDENTIFICATION</scope>
    <source>
        <tissue evidence="9">Muscle</tissue>
    </source>
</reference>
<dbReference type="SUPFAM" id="SSF49265">
    <property type="entry name" value="Fibronectin type III"/>
    <property type="match status" value="1"/>
</dbReference>
<dbReference type="SMART" id="SM00408">
    <property type="entry name" value="IGc2"/>
    <property type="match status" value="4"/>
</dbReference>
<dbReference type="Pfam" id="PF07686">
    <property type="entry name" value="V-set"/>
    <property type="match status" value="1"/>
</dbReference>
<dbReference type="PROSITE" id="PS50835">
    <property type="entry name" value="IG_LIKE"/>
    <property type="match status" value="5"/>
</dbReference>
<dbReference type="Proteomes" id="UP000694941">
    <property type="component" value="Unplaced"/>
</dbReference>
<evidence type="ECO:0000256" key="6">
    <source>
        <dbReference type="SAM" id="Phobius"/>
    </source>
</evidence>
<evidence type="ECO:0000259" key="7">
    <source>
        <dbReference type="PROSITE" id="PS50835"/>
    </source>
</evidence>
<gene>
    <name evidence="9" type="primary">LOC106457889</name>
</gene>
<dbReference type="Pfam" id="PF08205">
    <property type="entry name" value="C2-set_2"/>
    <property type="match status" value="1"/>
</dbReference>
<dbReference type="SUPFAM" id="SSF48726">
    <property type="entry name" value="Immunoglobulin"/>
    <property type="match status" value="5"/>
</dbReference>
<dbReference type="GeneID" id="106457889"/>
<evidence type="ECO:0000313" key="9">
    <source>
        <dbReference type="RefSeq" id="XP_022239660.1"/>
    </source>
</evidence>
<dbReference type="InterPro" id="IPR003598">
    <property type="entry name" value="Ig_sub2"/>
</dbReference>
<dbReference type="Pfam" id="PF13927">
    <property type="entry name" value="Ig_3"/>
    <property type="match status" value="2"/>
</dbReference>
<sequence>MSGKKNLHKNKPRMLKFYLLYFIEAILVQKAQNAVVEKVIGVVGMKVAIPCNITPPSPNDDVSLVLWYRGDTSNPLYSFDARRGNTDRGRHSPTDSLSNRAMFSVIDRPAVLILDPVRPGDAGTYKCRVDFRIARTRYSEAELSVTIPPNKPVVTDVNGQVLESLVGPYNEGESLTLVCETEGGKPLPSVSWWRESVLLDDTYEIISRNIVKNTLVIPALQRQHLMATFSCQALNNNQSLPQTSTVTVDMNFRPFAVQILDKDRPLSAEHSTDLRCQAIGSRPPAKITWWKGSKQLKSTKTVTPPNQSTNGNITISVLTITPTSDDNGKYLSCRAENHLIPGSAVEDGWKLDIYFVPQMSLRLGSKLRHSHIQEGNDVYFECNIRAYPSVTDISWRFEGRELQTNTSAGVIISNQSLVLQKVQRSSRGRYTCLATNSEGQGESNSVFLRVQYAPRCEKDQKFFYGAAMNEAVKISCKLDADPTDVQFEWKLNNSREVVDIINFVNDGATSYATIIPRNQYDYGSLYCWGKNTAGTQKTSCKFSVIPAGVPETLYNCTVTNQTDSSFRIECVEGYDGGMSQHFIMEVHDTTHNVIRANLTSNSPVFQATDLPPGASFVAVLYAVNKKGRGEAVILRSGTLKVPETLTQKDTHWKVTLNPLLIILSGIVGGLVLVAVLIVFVLKFRGRNGNHQRKNRNESFHLHLRKETVSEKYDEPEEKLEVLATRKKCPDIIPGVAIGGNHVTCSNTYDDFKEDYDPPAGDLWTANKQLADNQRLEMAPLSTHSQLKHDEKEYIEAQSCWSSSHPQKRGVRVLPTPPVHTFVYDTGQPDLPLLSPRQTDV</sequence>
<dbReference type="SMART" id="SM00409">
    <property type="entry name" value="IG"/>
    <property type="match status" value="4"/>
</dbReference>
<dbReference type="RefSeq" id="XP_022239660.1">
    <property type="nucleotide sequence ID" value="XM_022383952.1"/>
</dbReference>
<dbReference type="PANTHER" id="PTHR23278:SF19">
    <property type="entry name" value="OBSCURIN"/>
    <property type="match status" value="1"/>
</dbReference>
<keyword evidence="8" id="KW-1185">Reference proteome</keyword>
<dbReference type="Gene3D" id="2.60.40.10">
    <property type="entry name" value="Immunoglobulins"/>
    <property type="match status" value="5"/>
</dbReference>
<feature type="domain" description="Ig-like" evidence="7">
    <location>
        <begin position="12"/>
        <end position="144"/>
    </location>
</feature>
<feature type="domain" description="Ig-like" evidence="7">
    <location>
        <begin position="254"/>
        <end position="337"/>
    </location>
</feature>
<feature type="domain" description="Ig-like" evidence="7">
    <location>
        <begin position="152"/>
        <end position="247"/>
    </location>
</feature>
<organism evidence="8 9">
    <name type="scientific">Limulus polyphemus</name>
    <name type="common">Atlantic horseshoe crab</name>
    <dbReference type="NCBI Taxonomy" id="6850"/>
    <lineage>
        <taxon>Eukaryota</taxon>
        <taxon>Metazoa</taxon>
        <taxon>Ecdysozoa</taxon>
        <taxon>Arthropoda</taxon>
        <taxon>Chelicerata</taxon>
        <taxon>Merostomata</taxon>
        <taxon>Xiphosura</taxon>
        <taxon>Limulidae</taxon>
        <taxon>Limulus</taxon>
    </lineage>
</organism>
<keyword evidence="4 6" id="KW-0472">Membrane</keyword>
<evidence type="ECO:0000256" key="5">
    <source>
        <dbReference type="ARBA" id="ARBA00023157"/>
    </source>
</evidence>
<feature type="domain" description="Ig-like" evidence="7">
    <location>
        <begin position="357"/>
        <end position="449"/>
    </location>
</feature>
<dbReference type="InterPro" id="IPR013162">
    <property type="entry name" value="CD80_C2-set"/>
</dbReference>
<proteinExistence type="predicted"/>
<accession>A0ABM1S7Q5</accession>